<feature type="transmembrane region" description="Helical" evidence="6">
    <location>
        <begin position="917"/>
        <end position="936"/>
    </location>
</feature>
<comment type="caution">
    <text evidence="7">The sequence shown here is derived from an EMBL/GenBank/DDBJ whole genome shotgun (WGS) entry which is preliminary data.</text>
</comment>
<feature type="coiled-coil region" evidence="5">
    <location>
        <begin position="444"/>
        <end position="548"/>
    </location>
</feature>
<name>A0ABR8RF30_9BACI</name>
<keyword evidence="6" id="KW-0812">Transmembrane</keyword>
<evidence type="ECO:0000256" key="6">
    <source>
        <dbReference type="SAM" id="Phobius"/>
    </source>
</evidence>
<feature type="transmembrane region" description="Helical" evidence="6">
    <location>
        <begin position="889"/>
        <end position="910"/>
    </location>
</feature>
<feature type="transmembrane region" description="Helical" evidence="6">
    <location>
        <begin position="1041"/>
        <end position="1061"/>
    </location>
</feature>
<evidence type="ECO:0000313" key="8">
    <source>
        <dbReference type="Proteomes" id="UP000640786"/>
    </source>
</evidence>
<dbReference type="RefSeq" id="WP_191697990.1">
    <property type="nucleotide sequence ID" value="NZ_JACSQO010000020.1"/>
</dbReference>
<evidence type="ECO:0000256" key="1">
    <source>
        <dbReference type="ARBA" id="ARBA00004496"/>
    </source>
</evidence>
<keyword evidence="8" id="KW-1185">Reference proteome</keyword>
<feature type="coiled-coil region" evidence="5">
    <location>
        <begin position="16"/>
        <end position="113"/>
    </location>
</feature>
<reference evidence="7 8" key="1">
    <citation type="submission" date="2020-08" db="EMBL/GenBank/DDBJ databases">
        <title>A Genomic Blueprint of the Chicken Gut Microbiome.</title>
        <authorList>
            <person name="Gilroy R."/>
            <person name="Ravi A."/>
            <person name="Getino M."/>
            <person name="Pursley I."/>
            <person name="Horton D.L."/>
            <person name="Alikhan N.-F."/>
            <person name="Baker D."/>
            <person name="Gharbi K."/>
            <person name="Hall N."/>
            <person name="Watson M."/>
            <person name="Adriaenssens E.M."/>
            <person name="Foster-Nyarko E."/>
            <person name="Jarju S."/>
            <person name="Secka A."/>
            <person name="Antonio M."/>
            <person name="Oren A."/>
            <person name="Chaudhuri R."/>
            <person name="La Ragione R.M."/>
            <person name="Hildebrand F."/>
            <person name="Pallen M.J."/>
        </authorList>
    </citation>
    <scope>NUCLEOTIDE SEQUENCE [LARGE SCALE GENOMIC DNA]</scope>
    <source>
        <strain evidence="7 8">Sa2BUA9</strain>
    </source>
</reference>
<evidence type="ECO:0000256" key="3">
    <source>
        <dbReference type="ARBA" id="ARBA00023123"/>
    </source>
</evidence>
<dbReference type="PANTHER" id="PTHR46349:SF6">
    <property type="entry name" value="MYOSIN-6-LIKE"/>
    <property type="match status" value="1"/>
</dbReference>
<keyword evidence="3" id="KW-0518">Myosin</keyword>
<keyword evidence="4" id="KW-0505">Motor protein</keyword>
<evidence type="ECO:0000313" key="7">
    <source>
        <dbReference type="EMBL" id="MBD7946403.1"/>
    </source>
</evidence>
<protein>
    <submittedName>
        <fullName evidence="7">Tape measure protein</fullName>
    </submittedName>
</protein>
<accession>A0ABR8RF30</accession>
<feature type="transmembrane region" description="Helical" evidence="6">
    <location>
        <begin position="982"/>
        <end position="1006"/>
    </location>
</feature>
<proteinExistence type="predicted"/>
<dbReference type="PANTHER" id="PTHR46349">
    <property type="entry name" value="CINGULIN-LIKE PROTEIN 1-RELATED"/>
    <property type="match status" value="1"/>
</dbReference>
<keyword evidence="6" id="KW-0472">Membrane</keyword>
<keyword evidence="2" id="KW-0963">Cytoplasm</keyword>
<dbReference type="EMBL" id="JACSQO010000020">
    <property type="protein sequence ID" value="MBD7946403.1"/>
    <property type="molecule type" value="Genomic_DNA"/>
</dbReference>
<dbReference type="Proteomes" id="UP000640786">
    <property type="component" value="Unassembled WGS sequence"/>
</dbReference>
<feature type="coiled-coil region" evidence="5">
    <location>
        <begin position="208"/>
        <end position="235"/>
    </location>
</feature>
<evidence type="ECO:0000256" key="4">
    <source>
        <dbReference type="ARBA" id="ARBA00023175"/>
    </source>
</evidence>
<comment type="subcellular location">
    <subcellularLocation>
        <location evidence="1">Cytoplasm</location>
    </subcellularLocation>
</comment>
<keyword evidence="6" id="KW-1133">Transmembrane helix</keyword>
<sequence>MARNNNEINITFKAFNKNFNSAIKEMDDQTKQLRQEMKLQAEQMKHTASSTDKLEAKLNSLQQIYDVHRKKTQETSQALEQAKQIWGESSQEVAKLEAQLKRHQIAEQQAANSITETRQALQRAQKAQEQQATSLTQLNRLFDATGTSVDQFADELGSDLVNAIQQGRASATQLDSAFNQVSRSALGANTDLNQVQQTLRTLDSGSSITDVRQELGRLQQEANQAQEGVQELGNELQALGGILAGASIAGAVAKALDVDDLKTKIDVTFDVPESSKASIRKALADVKKYGVDGEEALEGLRRQFALNKEASDETNASIVRSAAAIAYAYNGIDFTELIQETNEIGKELKISDQEALDLVNSLLRIGFPPEQLDIIAEYGSQLRRAGYEAKEIKGILAAASGVNSWNIDNLLDGLKEGRIKATEMGRGLSESFKDNLRDVVGSTNKASEEQISAMETNFANQEKSLSKSLSRRYEAISKSYENQKKALQKTLEQQYEAVEDSYEDKEEALEKSLENEYEAQVKSYEKSLEKIEKSLDQEVKAFEKASKDKIALIDKEYNEKLKLIDEEKYRQIKAIEDQINNINKVSAAEEKIRKNRENASKRSELQEKIRTAKDAKSKQEAYKELKDFDERLRVEKIKEERQAQIDALKDEKDSINEAYDEKKEALKEETENRKEETKNAIEVEKEALSERQAAEKKAFIESNKERLKLLKENQTAELNNFREVNAEKLNALREEHQSRQELLNERLSTELSAVQESHQAQLESYRAMNQQKMELAKNPPDTAEFKAIEQQLESWGAAIAKGGEEGSQAFEDMVKWLNSIEDATLQNAIGVELFGTMWEDQGQNIIDSVLNADDALKDLEKTEQSVSDTANQIGETSGLVQLREATENLIVALDPLFTVIANVVGALANWASNNPKITAAIVAIGSAIGILIGAFAAIGPALLGVVSLFGGGTGGTGLLGILSKLGPFLLTLGSKILPALRIAFGALTGPVGWIITALTIAVPLIIKHWDSISEFFANLWKGIVNIFKKSVDGLVNFLKQWGPTLLAVLTGPLGLLVALVIKNWDAIKAKTSEIFGRVRETTISIFQSIFTNTVGKITSLKDRAVEIFGKLKDGITRPIEKARDAIKNAIDKIKSFFQFNFKWPELKMPKFKIKKGSLNPMKWFSEGFPEIDIEWFAKGGVMTRPTLFGGNGNTAFVGGEAGPEAVLPLNERVLGAIGNAIYAATGKDISGQQTVYNFEKMLDGAVFHVREEADIKKIARELGDYTKVRERGGRR</sequence>
<keyword evidence="5" id="KW-0175">Coiled coil</keyword>
<evidence type="ECO:0000256" key="2">
    <source>
        <dbReference type="ARBA" id="ARBA00022490"/>
    </source>
</evidence>
<gene>
    <name evidence="7" type="ORF">H9650_20105</name>
</gene>
<feature type="transmembrane region" description="Helical" evidence="6">
    <location>
        <begin position="942"/>
        <end position="962"/>
    </location>
</feature>
<evidence type="ECO:0000256" key="5">
    <source>
        <dbReference type="SAM" id="Coils"/>
    </source>
</evidence>
<organism evidence="7 8">
    <name type="scientific">Psychrobacillus faecigallinarum</name>
    <dbReference type="NCBI Taxonomy" id="2762235"/>
    <lineage>
        <taxon>Bacteria</taxon>
        <taxon>Bacillati</taxon>
        <taxon>Bacillota</taxon>
        <taxon>Bacilli</taxon>
        <taxon>Bacillales</taxon>
        <taxon>Bacillaceae</taxon>
        <taxon>Psychrobacillus</taxon>
    </lineage>
</organism>
<feature type="coiled-coil region" evidence="5">
    <location>
        <begin position="631"/>
        <end position="746"/>
    </location>
</feature>